<evidence type="ECO:0000313" key="14">
    <source>
        <dbReference type="RefSeq" id="XP_033570093.1"/>
    </source>
</evidence>
<dbReference type="OrthoDB" id="448446at2759"/>
<reference evidence="14" key="2">
    <citation type="submission" date="2020-04" db="EMBL/GenBank/DDBJ databases">
        <authorList>
            <consortium name="NCBI Genome Project"/>
        </authorList>
    </citation>
    <scope>NUCLEOTIDE SEQUENCE</scope>
    <source>
        <strain evidence="14">CBS 304.34</strain>
    </source>
</reference>
<dbReference type="AlphaFoldDB" id="A0A6A6Y3B3"/>
<dbReference type="Pfam" id="PF06102">
    <property type="entry name" value="RRP36"/>
    <property type="match status" value="1"/>
</dbReference>
<sequence>MVLQKTLNRSLRAQDDDSDDEQYLGASGGSSPSVLDTGDGDDINIASSESEDEDPKAKLSTVPFGIVAKAQDEILKQGGGSRKRKRGSDAEGQSSQLQALRERLRELKAQKSNSKAHPTQQSKSSREKKEDSEDSDSDSSSSDQPIHARSSKHAPATQSSKRTVTRNRQVVEVKKPVPRDPRFDPLTGPSPDDSKFKKRYGFLDEYKASEMAEMRAKIKKTKDAVEKEQLKRDLLAMENQQKAQESKEQRQKIVSEHRKKEKELVKDGKKPFFLKKSEQKKLALVDRFAKMKSKDREHLIERRRKKASQKERKNMPVNRRGV</sequence>
<dbReference type="Proteomes" id="UP000504636">
    <property type="component" value="Unplaced"/>
</dbReference>
<dbReference type="GeneID" id="54463372"/>
<evidence type="ECO:0000313" key="12">
    <source>
        <dbReference type="EMBL" id="KAF2803129.1"/>
    </source>
</evidence>
<evidence type="ECO:0000256" key="5">
    <source>
        <dbReference type="ARBA" id="ARBA00022552"/>
    </source>
</evidence>
<feature type="region of interest" description="Disordered" evidence="11">
    <location>
        <begin position="293"/>
        <end position="322"/>
    </location>
</feature>
<keyword evidence="13" id="KW-1185">Reference proteome</keyword>
<feature type="compositionally biased region" description="Basic and acidic residues" evidence="11">
    <location>
        <begin position="169"/>
        <end position="183"/>
    </location>
</feature>
<keyword evidence="6" id="KW-0175">Coiled coil</keyword>
<dbReference type="PANTHER" id="PTHR21738:SF0">
    <property type="entry name" value="RIBOSOMAL RNA PROCESSING PROTEIN 36 HOMOLOG"/>
    <property type="match status" value="1"/>
</dbReference>
<dbReference type="RefSeq" id="XP_033570093.1">
    <property type="nucleotide sequence ID" value="XM_033722479.1"/>
</dbReference>
<evidence type="ECO:0000256" key="3">
    <source>
        <dbReference type="ARBA" id="ARBA00011167"/>
    </source>
</evidence>
<evidence type="ECO:0000256" key="8">
    <source>
        <dbReference type="ARBA" id="ARBA00023274"/>
    </source>
</evidence>
<accession>A0A6A6Y3B3</accession>
<organism evidence="12">
    <name type="scientific">Mytilinidion resinicola</name>
    <dbReference type="NCBI Taxonomy" id="574789"/>
    <lineage>
        <taxon>Eukaryota</taxon>
        <taxon>Fungi</taxon>
        <taxon>Dikarya</taxon>
        <taxon>Ascomycota</taxon>
        <taxon>Pezizomycotina</taxon>
        <taxon>Dothideomycetes</taxon>
        <taxon>Pleosporomycetidae</taxon>
        <taxon>Mytilinidiales</taxon>
        <taxon>Mytilinidiaceae</taxon>
        <taxon>Mytilinidion</taxon>
    </lineage>
</organism>
<dbReference type="InterPro" id="IPR009292">
    <property type="entry name" value="RRP36"/>
</dbReference>
<dbReference type="GO" id="GO:0030686">
    <property type="term" value="C:90S preribosome"/>
    <property type="evidence" value="ECO:0007669"/>
    <property type="project" value="TreeGrafter"/>
</dbReference>
<reference evidence="14" key="3">
    <citation type="submission" date="2025-04" db="UniProtKB">
        <authorList>
            <consortium name="RefSeq"/>
        </authorList>
    </citation>
    <scope>IDENTIFICATION</scope>
    <source>
        <strain evidence="14">CBS 304.34</strain>
    </source>
</reference>
<evidence type="ECO:0000256" key="9">
    <source>
        <dbReference type="ARBA" id="ARBA00025053"/>
    </source>
</evidence>
<keyword evidence="8 10" id="KW-0687">Ribonucleoprotein</keyword>
<evidence type="ECO:0000256" key="10">
    <source>
        <dbReference type="RuleBase" id="RU368027"/>
    </source>
</evidence>
<name>A0A6A6Y3B3_9PEZI</name>
<reference evidence="12 14" key="1">
    <citation type="journal article" date="2020" name="Stud. Mycol.">
        <title>101 Dothideomycetes genomes: a test case for predicting lifestyles and emergence of pathogens.</title>
        <authorList>
            <person name="Haridas S."/>
            <person name="Albert R."/>
            <person name="Binder M."/>
            <person name="Bloem J."/>
            <person name="Labutti K."/>
            <person name="Salamov A."/>
            <person name="Andreopoulos B."/>
            <person name="Baker S."/>
            <person name="Barry K."/>
            <person name="Bills G."/>
            <person name="Bluhm B."/>
            <person name="Cannon C."/>
            <person name="Castanera R."/>
            <person name="Culley D."/>
            <person name="Daum C."/>
            <person name="Ezra D."/>
            <person name="Gonzalez J."/>
            <person name="Henrissat B."/>
            <person name="Kuo A."/>
            <person name="Liang C."/>
            <person name="Lipzen A."/>
            <person name="Lutzoni F."/>
            <person name="Magnuson J."/>
            <person name="Mondo S."/>
            <person name="Nolan M."/>
            <person name="Ohm R."/>
            <person name="Pangilinan J."/>
            <person name="Park H.-J."/>
            <person name="Ramirez L."/>
            <person name="Alfaro M."/>
            <person name="Sun H."/>
            <person name="Tritt A."/>
            <person name="Yoshinaga Y."/>
            <person name="Zwiers L.-H."/>
            <person name="Turgeon B."/>
            <person name="Goodwin S."/>
            <person name="Spatafora J."/>
            <person name="Crous P."/>
            <person name="Grigoriev I."/>
        </authorList>
    </citation>
    <scope>NUCLEOTIDE SEQUENCE</scope>
    <source>
        <strain evidence="12 14">CBS 304.34</strain>
    </source>
</reference>
<feature type="compositionally biased region" description="Polar residues" evidence="11">
    <location>
        <begin position="112"/>
        <end position="121"/>
    </location>
</feature>
<feature type="compositionally biased region" description="Polar residues" evidence="11">
    <location>
        <begin position="156"/>
        <end position="168"/>
    </location>
</feature>
<comment type="subcellular location">
    <subcellularLocation>
        <location evidence="1 10">Nucleus</location>
        <location evidence="1 10">Nucleolus</location>
    </subcellularLocation>
</comment>
<feature type="compositionally biased region" description="Basic and acidic residues" evidence="11">
    <location>
        <begin position="100"/>
        <end position="109"/>
    </location>
</feature>
<keyword evidence="4 10" id="KW-0690">Ribosome biogenesis</keyword>
<keyword evidence="7 10" id="KW-0539">Nucleus</keyword>
<dbReference type="GO" id="GO:0000462">
    <property type="term" value="P:maturation of SSU-rRNA from tricistronic rRNA transcript (SSU-rRNA, 5.8S rRNA, LSU-rRNA)"/>
    <property type="evidence" value="ECO:0007669"/>
    <property type="project" value="TreeGrafter"/>
</dbReference>
<evidence type="ECO:0000256" key="6">
    <source>
        <dbReference type="ARBA" id="ARBA00023054"/>
    </source>
</evidence>
<gene>
    <name evidence="12 14" type="ORF">BDZ99DRAFT_482354</name>
</gene>
<feature type="compositionally biased region" description="Basic and acidic residues" evidence="11">
    <location>
        <begin position="244"/>
        <end position="264"/>
    </location>
</feature>
<evidence type="ECO:0000256" key="1">
    <source>
        <dbReference type="ARBA" id="ARBA00004604"/>
    </source>
</evidence>
<evidence type="ECO:0000256" key="4">
    <source>
        <dbReference type="ARBA" id="ARBA00022517"/>
    </source>
</evidence>
<dbReference type="PANTHER" id="PTHR21738">
    <property type="entry name" value="RIBOSOMAL RNA PROCESSING PROTEIN 36 HOMOLOG"/>
    <property type="match status" value="1"/>
</dbReference>
<feature type="region of interest" description="Disordered" evidence="11">
    <location>
        <begin position="1"/>
        <end position="197"/>
    </location>
</feature>
<dbReference type="EMBL" id="MU003719">
    <property type="protein sequence ID" value="KAF2803129.1"/>
    <property type="molecule type" value="Genomic_DNA"/>
</dbReference>
<evidence type="ECO:0000313" key="13">
    <source>
        <dbReference type="Proteomes" id="UP000504636"/>
    </source>
</evidence>
<comment type="similarity">
    <text evidence="2 10">Belongs to the RRP36 family.</text>
</comment>
<comment type="function">
    <text evidence="9 10">Component of the 90S pre-ribosome involved in the maturation of rRNAs. Required for early cleavages of the pre-RNAs in the 40S ribosomal subunit maturation pathway.</text>
</comment>
<evidence type="ECO:0000256" key="2">
    <source>
        <dbReference type="ARBA" id="ARBA00009418"/>
    </source>
</evidence>
<feature type="region of interest" description="Disordered" evidence="11">
    <location>
        <begin position="235"/>
        <end position="264"/>
    </location>
</feature>
<proteinExistence type="inferred from homology"/>
<evidence type="ECO:0000256" key="7">
    <source>
        <dbReference type="ARBA" id="ARBA00023242"/>
    </source>
</evidence>
<keyword evidence="5 10" id="KW-0698">rRNA processing</keyword>
<evidence type="ECO:0000256" key="11">
    <source>
        <dbReference type="SAM" id="MobiDB-lite"/>
    </source>
</evidence>
<dbReference type="GO" id="GO:0005730">
    <property type="term" value="C:nucleolus"/>
    <property type="evidence" value="ECO:0007669"/>
    <property type="project" value="UniProtKB-SubCell"/>
</dbReference>
<feature type="compositionally biased region" description="Polar residues" evidence="11">
    <location>
        <begin position="1"/>
        <end position="11"/>
    </location>
</feature>
<protein>
    <recommendedName>
        <fullName evidence="10">rRNA biogenesis protein RRP36</fullName>
    </recommendedName>
</protein>
<comment type="subunit">
    <text evidence="3 10">Associates with 90S and pre-40S pre-ribosomal particles.</text>
</comment>